<keyword evidence="2" id="KW-0808">Transferase</keyword>
<dbReference type="InterPro" id="IPR005490">
    <property type="entry name" value="LD_TPept_cat_dom"/>
</dbReference>
<dbReference type="EMBL" id="SPAZ01000308">
    <property type="protein sequence ID" value="TQE20176.1"/>
    <property type="molecule type" value="Genomic_DNA"/>
</dbReference>
<evidence type="ECO:0000259" key="6">
    <source>
        <dbReference type="Pfam" id="PF03734"/>
    </source>
</evidence>
<dbReference type="GO" id="GO:0009252">
    <property type="term" value="P:peptidoglycan biosynthetic process"/>
    <property type="evidence" value="ECO:0007669"/>
    <property type="project" value="UniProtKB-KW"/>
</dbReference>
<dbReference type="InterPro" id="IPR038063">
    <property type="entry name" value="Transpep_catalytic_dom"/>
</dbReference>
<keyword evidence="5" id="KW-0961">Cell wall biogenesis/degradation</keyword>
<keyword evidence="4" id="KW-0573">Peptidoglycan synthesis</keyword>
<dbReference type="Proteomes" id="UP000318720">
    <property type="component" value="Unassembled WGS sequence"/>
</dbReference>
<dbReference type="GO" id="GO:0016740">
    <property type="term" value="F:transferase activity"/>
    <property type="evidence" value="ECO:0007669"/>
    <property type="project" value="UniProtKB-KW"/>
</dbReference>
<evidence type="ECO:0000256" key="5">
    <source>
        <dbReference type="ARBA" id="ARBA00023316"/>
    </source>
</evidence>
<dbReference type="Gene3D" id="2.40.440.10">
    <property type="entry name" value="L,D-transpeptidase catalytic domain-like"/>
    <property type="match status" value="1"/>
</dbReference>
<evidence type="ECO:0000256" key="2">
    <source>
        <dbReference type="ARBA" id="ARBA00022679"/>
    </source>
</evidence>
<dbReference type="Pfam" id="PF03734">
    <property type="entry name" value="YkuD"/>
    <property type="match status" value="1"/>
</dbReference>
<keyword evidence="3" id="KW-0133">Cell shape</keyword>
<organism evidence="7 8">
    <name type="scientific">Streptomyces ipomoeae</name>
    <dbReference type="NCBI Taxonomy" id="103232"/>
    <lineage>
        <taxon>Bacteria</taxon>
        <taxon>Bacillati</taxon>
        <taxon>Actinomycetota</taxon>
        <taxon>Actinomycetes</taxon>
        <taxon>Kitasatosporales</taxon>
        <taxon>Streptomycetaceae</taxon>
        <taxon>Streptomyces</taxon>
    </lineage>
</organism>
<sequence>MSTDLHTVDTTGGTTMRMGKRVAVAGSVLALGGFIAGLTPAQAAPSGAQAIKYHFVFDKKTNTDSRLILVKTQPNKPAQKVASWRAGSGTTTDSCKKNKGWLPNGTYEIKRYNTNYNGSLIKGYAFQLSDKRCKPGGTLRDELFIHSEMKKDGNQGNTEATRWDGNSDYKSAGCIKLKPSAIRSVYKAAKNVGFPRTLKVVS</sequence>
<evidence type="ECO:0000256" key="3">
    <source>
        <dbReference type="ARBA" id="ARBA00022960"/>
    </source>
</evidence>
<dbReference type="AlphaFoldDB" id="A0AAE9AWB6"/>
<evidence type="ECO:0000256" key="1">
    <source>
        <dbReference type="ARBA" id="ARBA00004752"/>
    </source>
</evidence>
<feature type="domain" description="L,D-TPase catalytic" evidence="6">
    <location>
        <begin position="79"/>
        <end position="190"/>
    </location>
</feature>
<dbReference type="GO" id="GO:0008360">
    <property type="term" value="P:regulation of cell shape"/>
    <property type="evidence" value="ECO:0007669"/>
    <property type="project" value="UniProtKB-KW"/>
</dbReference>
<evidence type="ECO:0000256" key="4">
    <source>
        <dbReference type="ARBA" id="ARBA00022984"/>
    </source>
</evidence>
<gene>
    <name evidence="7" type="ORF">Sipo8835_38730</name>
</gene>
<name>A0AAE9AWB6_9ACTN</name>
<proteinExistence type="predicted"/>
<reference evidence="7 8" key="1">
    <citation type="submission" date="2019-03" db="EMBL/GenBank/DDBJ databases">
        <title>Comparative genomic analyses of the sweetpotato soil rot pathogen, Streptomyces ipomoeae.</title>
        <authorList>
            <person name="Ruschel Soares N."/>
            <person name="Badger J.H."/>
            <person name="Huguet-Tapia J.C."/>
            <person name="Clark C.A."/>
            <person name="Pettis G.S."/>
        </authorList>
    </citation>
    <scope>NUCLEOTIDE SEQUENCE [LARGE SCALE GENOMIC DNA]</scope>
    <source>
        <strain evidence="7 8">88-35</strain>
    </source>
</reference>
<accession>A0AAE9AWB6</accession>
<comment type="pathway">
    <text evidence="1">Cell wall biogenesis; peptidoglycan biosynthesis.</text>
</comment>
<evidence type="ECO:0000313" key="8">
    <source>
        <dbReference type="Proteomes" id="UP000318720"/>
    </source>
</evidence>
<comment type="caution">
    <text evidence="7">The sequence shown here is derived from an EMBL/GenBank/DDBJ whole genome shotgun (WGS) entry which is preliminary data.</text>
</comment>
<protein>
    <recommendedName>
        <fullName evidence="6">L,D-TPase catalytic domain-containing protein</fullName>
    </recommendedName>
</protein>
<evidence type="ECO:0000313" key="7">
    <source>
        <dbReference type="EMBL" id="TQE20176.1"/>
    </source>
</evidence>
<dbReference type="GO" id="GO:0071555">
    <property type="term" value="P:cell wall organization"/>
    <property type="evidence" value="ECO:0007669"/>
    <property type="project" value="UniProtKB-KW"/>
</dbReference>